<accession>A0A6N3AWK5</accession>
<dbReference type="GO" id="GO:0046872">
    <property type="term" value="F:metal ion binding"/>
    <property type="evidence" value="ECO:0007669"/>
    <property type="project" value="UniProtKB-KW"/>
</dbReference>
<evidence type="ECO:0000256" key="2">
    <source>
        <dbReference type="ARBA" id="ARBA00023235"/>
    </source>
</evidence>
<keyword evidence="2 3" id="KW-0413">Isomerase</keyword>
<dbReference type="InterPro" id="IPR000056">
    <property type="entry name" value="Ribul_P_3_epim-like"/>
</dbReference>
<dbReference type="EMBL" id="CACRTO010000008">
    <property type="protein sequence ID" value="VYT94020.1"/>
    <property type="molecule type" value="Genomic_DNA"/>
</dbReference>
<dbReference type="NCBIfam" id="NF004076">
    <property type="entry name" value="PRK05581.1-4"/>
    <property type="match status" value="1"/>
</dbReference>
<dbReference type="GO" id="GO:0005975">
    <property type="term" value="P:carbohydrate metabolic process"/>
    <property type="evidence" value="ECO:0007669"/>
    <property type="project" value="InterPro"/>
</dbReference>
<proteinExistence type="predicted"/>
<dbReference type="AlphaFoldDB" id="A0A6N3AWK5"/>
<dbReference type="InterPro" id="IPR013785">
    <property type="entry name" value="Aldolase_TIM"/>
</dbReference>
<sequence>MEIKISPSIMCCKVEEYKPYIELFEKVKLDSIHFDIMDGHYVKNVMLGTTVYKDIKRLSNLPVDLHFMAYNPEDYIEYYNVQSGDRISFHPETTAQPYRLLQSIKDKGCLAGLVINPGTPISFIEESIDLIDYVTLMTVNPGFAGQKMVPNAPEKIRRIVELVNGRNIDVFVDGNTTFENSEIMRKAGANGFVVGTSSIMKSIDTFEEEYYKYIKNIEKVEI</sequence>
<evidence type="ECO:0000256" key="1">
    <source>
        <dbReference type="ARBA" id="ARBA00022723"/>
    </source>
</evidence>
<name>A0A6N3AWK5_9CLOT</name>
<evidence type="ECO:0000313" key="3">
    <source>
        <dbReference type="EMBL" id="VYT94020.1"/>
    </source>
</evidence>
<organism evidence="3">
    <name type="scientific">Clostridium tertium</name>
    <dbReference type="NCBI Taxonomy" id="1559"/>
    <lineage>
        <taxon>Bacteria</taxon>
        <taxon>Bacillati</taxon>
        <taxon>Bacillota</taxon>
        <taxon>Clostridia</taxon>
        <taxon>Eubacteriales</taxon>
        <taxon>Clostridiaceae</taxon>
        <taxon>Clostridium</taxon>
    </lineage>
</organism>
<dbReference type="PANTHER" id="PTHR11749">
    <property type="entry name" value="RIBULOSE-5-PHOSPHATE-3-EPIMERASE"/>
    <property type="match status" value="1"/>
</dbReference>
<dbReference type="Gene3D" id="3.20.20.70">
    <property type="entry name" value="Aldolase class I"/>
    <property type="match status" value="1"/>
</dbReference>
<dbReference type="PROSITE" id="PS01086">
    <property type="entry name" value="RIBUL_P_3_EPIMER_2"/>
    <property type="match status" value="1"/>
</dbReference>
<dbReference type="Pfam" id="PF00834">
    <property type="entry name" value="Ribul_P_3_epim"/>
    <property type="match status" value="1"/>
</dbReference>
<dbReference type="EC" id="5.1.3.-" evidence="3"/>
<dbReference type="SUPFAM" id="SSF51366">
    <property type="entry name" value="Ribulose-phoshate binding barrel"/>
    <property type="match status" value="1"/>
</dbReference>
<dbReference type="CDD" id="cd00429">
    <property type="entry name" value="RPE"/>
    <property type="match status" value="1"/>
</dbReference>
<reference evidence="3" key="1">
    <citation type="submission" date="2019-11" db="EMBL/GenBank/DDBJ databases">
        <authorList>
            <person name="Feng L."/>
        </authorList>
    </citation>
    <scope>NUCLEOTIDE SEQUENCE</scope>
    <source>
        <strain evidence="3">CTertiumLFYP3</strain>
    </source>
</reference>
<dbReference type="GO" id="GO:0016857">
    <property type="term" value="F:racemase and epimerase activity, acting on carbohydrates and derivatives"/>
    <property type="evidence" value="ECO:0007669"/>
    <property type="project" value="InterPro"/>
</dbReference>
<dbReference type="RefSeq" id="WP_156625590.1">
    <property type="nucleotide sequence ID" value="NZ_CACRTO010000008.1"/>
</dbReference>
<dbReference type="InterPro" id="IPR011060">
    <property type="entry name" value="RibuloseP-bd_barrel"/>
</dbReference>
<keyword evidence="1" id="KW-0479">Metal-binding</keyword>
<gene>
    <name evidence="3" type="primary">alsE</name>
    <name evidence="3" type="ORF">CTLFYP3_01063</name>
</gene>
<protein>
    <submittedName>
        <fullName evidence="3">D-allulose-6-phosphate 3-epimerase</fullName>
        <ecNumber evidence="3">5.1.3.-</ecNumber>
    </submittedName>
</protein>